<feature type="region of interest" description="Disordered" evidence="1">
    <location>
        <begin position="327"/>
        <end position="356"/>
    </location>
</feature>
<name>A0ABN8NIC8_9CNID</name>
<dbReference type="PANTHER" id="PTHR46780">
    <property type="entry name" value="PROTEIN EVA-1"/>
    <property type="match status" value="1"/>
</dbReference>
<dbReference type="Gene3D" id="2.60.120.200">
    <property type="match status" value="1"/>
</dbReference>
<feature type="region of interest" description="Disordered" evidence="1">
    <location>
        <begin position="25"/>
        <end position="44"/>
    </location>
</feature>
<evidence type="ECO:0000313" key="3">
    <source>
        <dbReference type="EMBL" id="CAH3108418.1"/>
    </source>
</evidence>
<evidence type="ECO:0000256" key="1">
    <source>
        <dbReference type="SAM" id="MobiDB-lite"/>
    </source>
</evidence>
<organism evidence="3 4">
    <name type="scientific">Porites lobata</name>
    <dbReference type="NCBI Taxonomy" id="104759"/>
    <lineage>
        <taxon>Eukaryota</taxon>
        <taxon>Metazoa</taxon>
        <taxon>Cnidaria</taxon>
        <taxon>Anthozoa</taxon>
        <taxon>Hexacorallia</taxon>
        <taxon>Scleractinia</taxon>
        <taxon>Fungiina</taxon>
        <taxon>Poritidae</taxon>
        <taxon>Porites</taxon>
    </lineage>
</organism>
<evidence type="ECO:0000259" key="2">
    <source>
        <dbReference type="PROSITE" id="PS50228"/>
    </source>
</evidence>
<dbReference type="Proteomes" id="UP001159405">
    <property type="component" value="Unassembled WGS sequence"/>
</dbReference>
<sequence>MTSAKFTTRGKTTIGGLKVYIVSKGSSRPRIRPRPRPRRPRPRPIRRVWNYRRIGTYRIAKGVSIGGRRYLGTVKQRVNPKRYRYFALRSRRYCYGARSRRPLTKYGRTSGFRGMVVYKIGRGSLRPKPRASPWYYQFIGRFKSLTTRSLGRFVGRMKGRNKVFKCARRARNMGYKAFALRNRGDCYVSRYSRTYSGKVRMYGRFKASSGGLRSIDAYKIGKGRYKPRPRPRKGGSVWHYRWIGRFRSPKGRGLGKRLGRVTGRRKIFSCALLARRKRYRAFALRRRGVCYGTFSSRTYTRKPVIKGRFRARAGGFNFIDAYMIGKGSGTRSRKGRGRKLREKRRKARRKRRKRARIAKTRKLKRRLKRRLLKLRLLKRKQVLVTRRVRRLKVLGKIRRLITVRKVRIVLRKRILKMKTRIRVRKLRLKRRYYRLQAAKGRGRMLRARRRTIRILRIRARQSMRRLRLLASRRLARARKISRLRRLRRYRMMAKLRARQQAERRRMVALARKRIKLLRRKILLRQRAIRARYRRLHQRAARLRTLQFRVRARQRRMGMRLTMIRRGLVSISQKMSYYRRLRRYAILRRLQTLRRYQIRKSASIRVRWSRYQRQLISVKRRQRLLAIRKQRAGKRMWQYQRKRWQWLRKQKKKLKRLLLKRMRRIRAGKKRGDILSHKIPTKKSIHETNKKRKDAVIKHLKSADYLWQFEDFSSGESHDVLHKSVARFMGGARVVSTIARGHVATTSDKKGWISLEDFQGKCFSDPDQCKHKGMTVMASLKLDKTKFHNKSSSYFLSSGGQTTKARGFAFLHLLNRYIITLSTHHKQWQVETTNLPRGWFNMAFTWKKDGLLKLYVNGKEITSGKSFKVSRPNDAFSHLEIGRPNNSDSPTFRVPLEIDNLALWERALASDEINALAKGGIRHFRLPMDSKDVIYFVVLLTMSGLAYGSTDEKEKLLTTLDLEADKRVTVCSKGKSPLTCESPGSAIAITGVFWGRESPDICPSEDGDPETDCPTAPEAEHVVKDMCEGMGSCVLEGRADILQNGKHCYGVQKYLLVNYTCVPQKKEVVLCDSERSILSCPSDWLLKINSAFWGREHAEVCPSAKGQEVCPGASETVSKLRSKCNNIPYCPVQAFYKELQNGGENCPNLEKYLIVNYSCRPSPDIGRRGQLGLIPLSVYRNLRLRSRIWSPDDLKKRSKSSNGGVELEDFAAKRRFVDHAVEMFNVDYIEPGNLQKAPFVFRTMEE</sequence>
<accession>A0ABN8NIC8</accession>
<dbReference type="InterPro" id="IPR000922">
    <property type="entry name" value="Lectin_gal-bd_dom"/>
</dbReference>
<comment type="caution">
    <text evidence="3">The sequence shown here is derived from an EMBL/GenBank/DDBJ whole genome shotgun (WGS) entry which is preliminary data.</text>
</comment>
<dbReference type="SUPFAM" id="SSF49899">
    <property type="entry name" value="Concanavalin A-like lectins/glucanases"/>
    <property type="match status" value="1"/>
</dbReference>
<dbReference type="CDD" id="cd22823">
    <property type="entry name" value="Gal_Rha_Lectin"/>
    <property type="match status" value="2"/>
</dbReference>
<dbReference type="PROSITE" id="PS50228">
    <property type="entry name" value="SUEL_LECTIN"/>
    <property type="match status" value="2"/>
</dbReference>
<feature type="domain" description="SUEL-type lectin" evidence="2">
    <location>
        <begin position="969"/>
        <end position="1061"/>
    </location>
</feature>
<keyword evidence="4" id="KW-1185">Reference proteome</keyword>
<evidence type="ECO:0000313" key="4">
    <source>
        <dbReference type="Proteomes" id="UP001159405"/>
    </source>
</evidence>
<dbReference type="Pfam" id="PF02140">
    <property type="entry name" value="SUEL_Lectin"/>
    <property type="match status" value="2"/>
</dbReference>
<feature type="compositionally biased region" description="Basic residues" evidence="1">
    <location>
        <begin position="331"/>
        <end position="356"/>
    </location>
</feature>
<dbReference type="InterPro" id="IPR013320">
    <property type="entry name" value="ConA-like_dom_sf"/>
</dbReference>
<dbReference type="EMBL" id="CALNXK010000021">
    <property type="protein sequence ID" value="CAH3108418.1"/>
    <property type="molecule type" value="Genomic_DNA"/>
</dbReference>
<protein>
    <recommendedName>
        <fullName evidence="2">SUEL-type lectin domain-containing protein</fullName>
    </recommendedName>
</protein>
<dbReference type="InterPro" id="IPR043159">
    <property type="entry name" value="Lectin_gal-bd_sf"/>
</dbReference>
<feature type="compositionally biased region" description="Basic residues" evidence="1">
    <location>
        <begin position="27"/>
        <end position="44"/>
    </location>
</feature>
<gene>
    <name evidence="3" type="ORF">PLOB_00017620</name>
</gene>
<dbReference type="Gene3D" id="2.60.120.740">
    <property type="match status" value="2"/>
</dbReference>
<proteinExistence type="predicted"/>
<feature type="domain" description="SUEL-type lectin" evidence="2">
    <location>
        <begin position="1069"/>
        <end position="1159"/>
    </location>
</feature>
<dbReference type="Pfam" id="PF13385">
    <property type="entry name" value="Laminin_G_3"/>
    <property type="match status" value="1"/>
</dbReference>
<reference evidence="3 4" key="1">
    <citation type="submission" date="2022-05" db="EMBL/GenBank/DDBJ databases">
        <authorList>
            <consortium name="Genoscope - CEA"/>
            <person name="William W."/>
        </authorList>
    </citation>
    <scope>NUCLEOTIDE SEQUENCE [LARGE SCALE GENOMIC DNA]</scope>
</reference>